<accession>A0A914M0V3</accession>
<protein>
    <submittedName>
        <fullName evidence="2">Uncharacterized protein</fullName>
    </submittedName>
</protein>
<proteinExistence type="predicted"/>
<dbReference type="AlphaFoldDB" id="A0A914M0V3"/>
<dbReference type="Gene3D" id="3.90.70.10">
    <property type="entry name" value="Cysteine proteinases"/>
    <property type="match status" value="1"/>
</dbReference>
<dbReference type="SUPFAM" id="SSF54001">
    <property type="entry name" value="Cysteine proteinases"/>
    <property type="match status" value="1"/>
</dbReference>
<dbReference type="Proteomes" id="UP000887563">
    <property type="component" value="Unplaced"/>
</dbReference>
<evidence type="ECO:0000313" key="2">
    <source>
        <dbReference type="WBParaSite" id="Minc3s01131g21017"/>
    </source>
</evidence>
<dbReference type="InterPro" id="IPR038765">
    <property type="entry name" value="Papain-like_cys_pep_sf"/>
</dbReference>
<dbReference type="WBParaSite" id="Minc3s01131g21017">
    <property type="protein sequence ID" value="Minc3s01131g21017"/>
    <property type="gene ID" value="Minc3s01131g21017"/>
</dbReference>
<evidence type="ECO:0000313" key="1">
    <source>
        <dbReference type="Proteomes" id="UP000887563"/>
    </source>
</evidence>
<name>A0A914M0V3_MELIC</name>
<reference evidence="2" key="1">
    <citation type="submission" date="2022-11" db="UniProtKB">
        <authorList>
            <consortium name="WormBaseParasite"/>
        </authorList>
    </citation>
    <scope>IDENTIFICATION</scope>
</reference>
<keyword evidence="1" id="KW-1185">Reference proteome</keyword>
<organism evidence="1 2">
    <name type="scientific">Meloidogyne incognita</name>
    <name type="common">Southern root-knot nematode worm</name>
    <name type="synonym">Oxyuris incognita</name>
    <dbReference type="NCBI Taxonomy" id="6306"/>
    <lineage>
        <taxon>Eukaryota</taxon>
        <taxon>Metazoa</taxon>
        <taxon>Ecdysozoa</taxon>
        <taxon>Nematoda</taxon>
        <taxon>Chromadorea</taxon>
        <taxon>Rhabditida</taxon>
        <taxon>Tylenchina</taxon>
        <taxon>Tylenchomorpha</taxon>
        <taxon>Tylenchoidea</taxon>
        <taxon>Meloidogynidae</taxon>
        <taxon>Meloidogyninae</taxon>
        <taxon>Meloidogyne</taxon>
        <taxon>Meloidogyne incognita group</taxon>
    </lineage>
</organism>
<sequence>MLDNFCKSEPIQCWNCPKCKNLSGSMQIKFDHFPDILVFYLKRFNQVVKPDLIMGTDLGTLIWIFTADIRWLKLSVSTSVSITKSDKII</sequence>